<evidence type="ECO:0000313" key="9">
    <source>
        <dbReference type="WBParaSite" id="Minc3s00739g16723"/>
    </source>
</evidence>
<evidence type="ECO:0000259" key="7">
    <source>
        <dbReference type="PROSITE" id="PS50103"/>
    </source>
</evidence>
<dbReference type="SUPFAM" id="SSF90229">
    <property type="entry name" value="CCCH zinc finger"/>
    <property type="match status" value="2"/>
</dbReference>
<keyword evidence="3 5" id="KW-0863">Zinc-finger</keyword>
<evidence type="ECO:0000256" key="1">
    <source>
        <dbReference type="ARBA" id="ARBA00022723"/>
    </source>
</evidence>
<dbReference type="GO" id="GO:0008270">
    <property type="term" value="F:zinc ion binding"/>
    <property type="evidence" value="ECO:0007669"/>
    <property type="project" value="UniProtKB-KW"/>
</dbReference>
<feature type="compositionally biased region" description="Low complexity" evidence="6">
    <location>
        <begin position="243"/>
        <end position="267"/>
    </location>
</feature>
<evidence type="ECO:0000256" key="2">
    <source>
        <dbReference type="ARBA" id="ARBA00022737"/>
    </source>
</evidence>
<feature type="region of interest" description="Disordered" evidence="6">
    <location>
        <begin position="52"/>
        <end position="89"/>
    </location>
</feature>
<keyword evidence="8" id="KW-1185">Reference proteome</keyword>
<dbReference type="SMART" id="SM00356">
    <property type="entry name" value="ZnF_C3H1"/>
    <property type="match status" value="2"/>
</dbReference>
<feature type="region of interest" description="Disordered" evidence="6">
    <location>
        <begin position="234"/>
        <end position="267"/>
    </location>
</feature>
<dbReference type="FunFam" id="4.10.1000.10:FF:000001">
    <property type="entry name" value="zinc finger CCCH domain-containing protein 15-like"/>
    <property type="match status" value="2"/>
</dbReference>
<evidence type="ECO:0000256" key="3">
    <source>
        <dbReference type="ARBA" id="ARBA00022771"/>
    </source>
</evidence>
<name>A0A914LPX3_MELIC</name>
<dbReference type="PROSITE" id="PS50103">
    <property type="entry name" value="ZF_C3H1"/>
    <property type="match status" value="2"/>
</dbReference>
<dbReference type="Proteomes" id="UP000887563">
    <property type="component" value="Unplaced"/>
</dbReference>
<feature type="compositionally biased region" description="Polar residues" evidence="6">
    <location>
        <begin position="78"/>
        <end position="89"/>
    </location>
</feature>
<feature type="zinc finger region" description="C3H1-type" evidence="5">
    <location>
        <begin position="281"/>
        <end position="309"/>
    </location>
</feature>
<keyword evidence="4 5" id="KW-0862">Zinc</keyword>
<keyword evidence="1 5" id="KW-0479">Metal-binding</keyword>
<dbReference type="GO" id="GO:0043186">
    <property type="term" value="C:P granule"/>
    <property type="evidence" value="ECO:0007669"/>
    <property type="project" value="UniProtKB-ARBA"/>
</dbReference>
<dbReference type="WBParaSite" id="Minc3s00739g16723">
    <property type="protein sequence ID" value="Minc3s00739g16723"/>
    <property type="gene ID" value="Minc3s00739g16723"/>
</dbReference>
<evidence type="ECO:0000256" key="6">
    <source>
        <dbReference type="SAM" id="MobiDB-lite"/>
    </source>
</evidence>
<feature type="compositionally biased region" description="Low complexity" evidence="6">
    <location>
        <begin position="61"/>
        <end position="77"/>
    </location>
</feature>
<feature type="domain" description="C3H1-type" evidence="7">
    <location>
        <begin position="281"/>
        <end position="309"/>
    </location>
</feature>
<dbReference type="PANTHER" id="PTHR12547:SF18">
    <property type="entry name" value="PROTEIN TIS11"/>
    <property type="match status" value="1"/>
</dbReference>
<dbReference type="InterPro" id="IPR045877">
    <property type="entry name" value="ZFP36-like"/>
</dbReference>
<feature type="zinc finger region" description="C3H1-type" evidence="5">
    <location>
        <begin position="98"/>
        <end position="126"/>
    </location>
</feature>
<dbReference type="Gene3D" id="4.10.1000.10">
    <property type="entry name" value="Zinc finger, CCCH-type"/>
    <property type="match status" value="2"/>
</dbReference>
<dbReference type="AlphaFoldDB" id="A0A914LPX3"/>
<dbReference type="InterPro" id="IPR000571">
    <property type="entry name" value="Znf_CCCH"/>
</dbReference>
<proteinExistence type="predicted"/>
<protein>
    <submittedName>
        <fullName evidence="9">C3H1-type domain-containing protein</fullName>
    </submittedName>
</protein>
<feature type="domain" description="C3H1-type" evidence="7">
    <location>
        <begin position="98"/>
        <end position="126"/>
    </location>
</feature>
<dbReference type="Pfam" id="PF00642">
    <property type="entry name" value="zf-CCCH"/>
    <property type="match status" value="2"/>
</dbReference>
<dbReference type="InterPro" id="IPR036855">
    <property type="entry name" value="Znf_CCCH_sf"/>
</dbReference>
<evidence type="ECO:0000313" key="8">
    <source>
        <dbReference type="Proteomes" id="UP000887563"/>
    </source>
</evidence>
<dbReference type="PANTHER" id="PTHR12547">
    <property type="entry name" value="CCCH ZINC FINGER/TIS11-RELATED"/>
    <property type="match status" value="1"/>
</dbReference>
<sequence>MDDRQKLAFIEAYFSAGWTNRLELILPTAPTAIPLDQFINSLPKNVNQQINKVKSTEPAHQQRQQNNQNNTQNNHQTSIHPQQQSSANVQIATQINEKYKTTLCNSFVHFGECKYGGSCLFAHGHSELRLMPKFSENGIKIGSGDCCGNKFKRRQSEDFGHHVGRHNANYRTSVRKIIVEFMDDRQKLAFIEAYFSAGWTNRLELILPTAPTAIPLDQFINSLPKNVINQQVNKVKSTEPTHQQRQQNNNKNNTQNNQQTSIQPQQQASANVQIATQINEKYKTTLCNSFVHFGECKYGGSCLFAHGHSELRLMPKFSENGIKIGSGDCCGNKFKRRQSEDFGHNGGRHNANYRTSVRKF</sequence>
<evidence type="ECO:0000256" key="5">
    <source>
        <dbReference type="PROSITE-ProRule" id="PRU00723"/>
    </source>
</evidence>
<organism evidence="8 9">
    <name type="scientific">Meloidogyne incognita</name>
    <name type="common">Southern root-knot nematode worm</name>
    <name type="synonym">Oxyuris incognita</name>
    <dbReference type="NCBI Taxonomy" id="6306"/>
    <lineage>
        <taxon>Eukaryota</taxon>
        <taxon>Metazoa</taxon>
        <taxon>Ecdysozoa</taxon>
        <taxon>Nematoda</taxon>
        <taxon>Chromadorea</taxon>
        <taxon>Rhabditida</taxon>
        <taxon>Tylenchina</taxon>
        <taxon>Tylenchomorpha</taxon>
        <taxon>Tylenchoidea</taxon>
        <taxon>Meloidogynidae</taxon>
        <taxon>Meloidogyninae</taxon>
        <taxon>Meloidogyne</taxon>
        <taxon>Meloidogyne incognita group</taxon>
    </lineage>
</organism>
<feature type="region of interest" description="Disordered" evidence="6">
    <location>
        <begin position="341"/>
        <end position="360"/>
    </location>
</feature>
<reference evidence="9" key="1">
    <citation type="submission" date="2022-11" db="UniProtKB">
        <authorList>
            <consortium name="WormBaseParasite"/>
        </authorList>
    </citation>
    <scope>IDENTIFICATION</scope>
</reference>
<accession>A0A914LPX3</accession>
<evidence type="ECO:0000256" key="4">
    <source>
        <dbReference type="ARBA" id="ARBA00022833"/>
    </source>
</evidence>
<keyword evidence="2" id="KW-0677">Repeat</keyword>
<dbReference type="GO" id="GO:0003729">
    <property type="term" value="F:mRNA binding"/>
    <property type="evidence" value="ECO:0007669"/>
    <property type="project" value="InterPro"/>
</dbReference>